<dbReference type="GO" id="GO:0015031">
    <property type="term" value="P:protein transport"/>
    <property type="evidence" value="ECO:0007669"/>
    <property type="project" value="UniProtKB-KW"/>
</dbReference>
<dbReference type="Proteomes" id="UP001454036">
    <property type="component" value="Unassembled WGS sequence"/>
</dbReference>
<dbReference type="EMBL" id="BAABME010013827">
    <property type="protein sequence ID" value="GAA0186567.1"/>
    <property type="molecule type" value="Genomic_DNA"/>
</dbReference>
<reference evidence="4 5" key="1">
    <citation type="submission" date="2024-01" db="EMBL/GenBank/DDBJ databases">
        <title>The complete chloroplast genome sequence of Lithospermum erythrorhizon: insights into the phylogenetic relationship among Boraginaceae species and the maternal lineages of purple gromwells.</title>
        <authorList>
            <person name="Okada T."/>
            <person name="Watanabe K."/>
        </authorList>
    </citation>
    <scope>NUCLEOTIDE SEQUENCE [LARGE SCALE GENOMIC DNA]</scope>
</reference>
<feature type="transmembrane region" description="Helical" evidence="2">
    <location>
        <begin position="43"/>
        <end position="63"/>
    </location>
</feature>
<keyword evidence="2" id="KW-0812">Transmembrane</keyword>
<dbReference type="InterPro" id="IPR000727">
    <property type="entry name" value="T_SNARE_dom"/>
</dbReference>
<evidence type="ECO:0000256" key="2">
    <source>
        <dbReference type="SAM" id="Phobius"/>
    </source>
</evidence>
<keyword evidence="2" id="KW-1133">Transmembrane helix</keyword>
<organism evidence="4 5">
    <name type="scientific">Lithospermum erythrorhizon</name>
    <name type="common">Purple gromwell</name>
    <name type="synonym">Lithospermum officinale var. erythrorhizon</name>
    <dbReference type="NCBI Taxonomy" id="34254"/>
    <lineage>
        <taxon>Eukaryota</taxon>
        <taxon>Viridiplantae</taxon>
        <taxon>Streptophyta</taxon>
        <taxon>Embryophyta</taxon>
        <taxon>Tracheophyta</taxon>
        <taxon>Spermatophyta</taxon>
        <taxon>Magnoliopsida</taxon>
        <taxon>eudicotyledons</taxon>
        <taxon>Gunneridae</taxon>
        <taxon>Pentapetalae</taxon>
        <taxon>asterids</taxon>
        <taxon>lamiids</taxon>
        <taxon>Boraginales</taxon>
        <taxon>Boraginaceae</taxon>
        <taxon>Boraginoideae</taxon>
        <taxon>Lithospermeae</taxon>
        <taxon>Lithospermum</taxon>
    </lineage>
</organism>
<keyword evidence="1" id="KW-0813">Transport</keyword>
<comment type="caution">
    <text evidence="4">The sequence shown here is derived from an EMBL/GenBank/DDBJ whole genome shotgun (WGS) entry which is preliminary data.</text>
</comment>
<keyword evidence="2" id="KW-0472">Membrane</keyword>
<keyword evidence="5" id="KW-1185">Reference proteome</keyword>
<evidence type="ECO:0000256" key="1">
    <source>
        <dbReference type="ARBA" id="ARBA00022927"/>
    </source>
</evidence>
<evidence type="ECO:0000313" key="5">
    <source>
        <dbReference type="Proteomes" id="UP001454036"/>
    </source>
</evidence>
<dbReference type="AlphaFoldDB" id="A0AAV3S1W1"/>
<protein>
    <recommendedName>
        <fullName evidence="3">t-SNARE coiled-coil homology domain-containing protein</fullName>
    </recommendedName>
</protein>
<gene>
    <name evidence="4" type="ORF">LIER_33855</name>
</gene>
<evidence type="ECO:0000259" key="3">
    <source>
        <dbReference type="Pfam" id="PF05739"/>
    </source>
</evidence>
<feature type="domain" description="T-SNARE coiled-coil homology" evidence="3">
    <location>
        <begin position="16"/>
        <end position="59"/>
    </location>
</feature>
<evidence type="ECO:0000313" key="4">
    <source>
        <dbReference type="EMBL" id="GAA0186567.1"/>
    </source>
</evidence>
<name>A0AAV3S1W1_LITER</name>
<dbReference type="Pfam" id="PF05739">
    <property type="entry name" value="SNARE"/>
    <property type="match status" value="1"/>
</dbReference>
<keyword evidence="1" id="KW-0653">Protein transport</keyword>
<proteinExistence type="predicted"/>
<accession>A0AAV3S1W1</accession>
<sequence length="68" mass="7665">MSTESVGYTAISRYMVKNAVEHVYQGTDALQTAKKLQKKSRKCMLICIALLLLIAIIIVLSILKPWKK</sequence>
<dbReference type="Gene3D" id="1.20.5.110">
    <property type="match status" value="1"/>
</dbReference>